<dbReference type="Proteomes" id="UP000250235">
    <property type="component" value="Unassembled WGS sequence"/>
</dbReference>
<reference evidence="1 2" key="1">
    <citation type="journal article" date="2015" name="Proc. Natl. Acad. Sci. U.S.A.">
        <title>The resurrection genome of Boea hygrometrica: A blueprint for survival of dehydration.</title>
        <authorList>
            <person name="Xiao L."/>
            <person name="Yang G."/>
            <person name="Zhang L."/>
            <person name="Yang X."/>
            <person name="Zhao S."/>
            <person name="Ji Z."/>
            <person name="Zhou Q."/>
            <person name="Hu M."/>
            <person name="Wang Y."/>
            <person name="Chen M."/>
            <person name="Xu Y."/>
            <person name="Jin H."/>
            <person name="Xiao X."/>
            <person name="Hu G."/>
            <person name="Bao F."/>
            <person name="Hu Y."/>
            <person name="Wan P."/>
            <person name="Li L."/>
            <person name="Deng X."/>
            <person name="Kuang T."/>
            <person name="Xiang C."/>
            <person name="Zhu J.K."/>
            <person name="Oliver M.J."/>
            <person name="He Y."/>
        </authorList>
    </citation>
    <scope>NUCLEOTIDE SEQUENCE [LARGE SCALE GENOMIC DNA]</scope>
    <source>
        <strain evidence="2">cv. XS01</strain>
    </source>
</reference>
<evidence type="ECO:0000313" key="2">
    <source>
        <dbReference type="Proteomes" id="UP000250235"/>
    </source>
</evidence>
<dbReference type="EMBL" id="KV000449">
    <property type="protein sequence ID" value="KZV40317.1"/>
    <property type="molecule type" value="Genomic_DNA"/>
</dbReference>
<protein>
    <submittedName>
        <fullName evidence="1">Uncharacterized protein</fullName>
    </submittedName>
</protein>
<organism evidence="1 2">
    <name type="scientific">Dorcoceras hygrometricum</name>
    <dbReference type="NCBI Taxonomy" id="472368"/>
    <lineage>
        <taxon>Eukaryota</taxon>
        <taxon>Viridiplantae</taxon>
        <taxon>Streptophyta</taxon>
        <taxon>Embryophyta</taxon>
        <taxon>Tracheophyta</taxon>
        <taxon>Spermatophyta</taxon>
        <taxon>Magnoliopsida</taxon>
        <taxon>eudicotyledons</taxon>
        <taxon>Gunneridae</taxon>
        <taxon>Pentapetalae</taxon>
        <taxon>asterids</taxon>
        <taxon>lamiids</taxon>
        <taxon>Lamiales</taxon>
        <taxon>Gesneriaceae</taxon>
        <taxon>Didymocarpoideae</taxon>
        <taxon>Trichosporeae</taxon>
        <taxon>Loxocarpinae</taxon>
        <taxon>Dorcoceras</taxon>
    </lineage>
</organism>
<proteinExistence type="predicted"/>
<sequence length="70" mass="7969">MGRQSPGNRTWSIIPSIYPQHSYYSLGNSQECIQRSNYPSFPNATNMVLAFNAFLETLSNPKKLGWPHHS</sequence>
<name>A0A2Z7C6W3_9LAMI</name>
<keyword evidence="2" id="KW-1185">Reference proteome</keyword>
<accession>A0A2Z7C6W3</accession>
<dbReference type="AlphaFoldDB" id="A0A2Z7C6W3"/>
<gene>
    <name evidence="1" type="ORF">F511_27403</name>
</gene>
<evidence type="ECO:0000313" key="1">
    <source>
        <dbReference type="EMBL" id="KZV40317.1"/>
    </source>
</evidence>